<dbReference type="GO" id="GO:0006313">
    <property type="term" value="P:DNA transposition"/>
    <property type="evidence" value="ECO:0007669"/>
    <property type="project" value="UniProtKB-UniRule"/>
</dbReference>
<evidence type="ECO:0000256" key="6">
    <source>
        <dbReference type="ARBA" id="ARBA00023125"/>
    </source>
</evidence>
<keyword evidence="4 9" id="KW-0159">Chromosome partition</keyword>
<dbReference type="InterPro" id="IPR004107">
    <property type="entry name" value="Integrase_SAM-like_N"/>
</dbReference>
<feature type="active site" evidence="9">
    <location>
        <position position="151"/>
    </location>
</feature>
<dbReference type="NCBIfam" id="NF001399">
    <property type="entry name" value="PRK00283.1"/>
    <property type="match status" value="1"/>
</dbReference>
<dbReference type="GO" id="GO:0007059">
    <property type="term" value="P:chromosome segregation"/>
    <property type="evidence" value="ECO:0007669"/>
    <property type="project" value="UniProtKB-UniRule"/>
</dbReference>
<feature type="active site" description="O-(3'-phospho-DNA)-tyrosine intermediate" evidence="9">
    <location>
        <position position="281"/>
    </location>
</feature>
<dbReference type="EMBL" id="CP011112">
    <property type="protein sequence ID" value="AKU16405.1"/>
    <property type="molecule type" value="Genomic_DNA"/>
</dbReference>
<keyword evidence="13" id="KW-1185">Reference proteome</keyword>
<keyword evidence="6 9" id="KW-0238">DNA-binding</keyword>
<evidence type="ECO:0000256" key="4">
    <source>
        <dbReference type="ARBA" id="ARBA00022829"/>
    </source>
</evidence>
<dbReference type="Gene3D" id="1.10.150.130">
    <property type="match status" value="1"/>
</dbReference>
<feature type="active site" evidence="9">
    <location>
        <position position="272"/>
    </location>
</feature>
<dbReference type="InterPro" id="IPR050090">
    <property type="entry name" value="Tyrosine_recombinase_XerCD"/>
</dbReference>
<evidence type="ECO:0000256" key="5">
    <source>
        <dbReference type="ARBA" id="ARBA00022908"/>
    </source>
</evidence>
<evidence type="ECO:0000313" key="13">
    <source>
        <dbReference type="Proteomes" id="UP000066480"/>
    </source>
</evidence>
<comment type="subcellular location">
    <subcellularLocation>
        <location evidence="1 9">Cytoplasm</location>
    </subcellularLocation>
</comment>
<accession>A0A0K1JIJ6</accession>
<keyword evidence="7 9" id="KW-0233">DNA recombination</keyword>
<feature type="domain" description="Core-binding (CB)" evidence="11">
    <location>
        <begin position="1"/>
        <end position="86"/>
    </location>
</feature>
<dbReference type="GO" id="GO:0051301">
    <property type="term" value="P:cell division"/>
    <property type="evidence" value="ECO:0007669"/>
    <property type="project" value="UniProtKB-KW"/>
</dbReference>
<dbReference type="Pfam" id="PF02899">
    <property type="entry name" value="Phage_int_SAM_1"/>
    <property type="match status" value="1"/>
</dbReference>
<keyword evidence="5 9" id="KW-0229">DNA integration</keyword>
<gene>
    <name evidence="9" type="primary">xerC</name>
    <name evidence="12" type="ORF">VV02_11920</name>
</gene>
<evidence type="ECO:0000313" key="12">
    <source>
        <dbReference type="EMBL" id="AKU16405.1"/>
    </source>
</evidence>
<comment type="subunit">
    <text evidence="9">Forms a cyclic heterotetrameric complex composed of two molecules of XerC and two molecules of XerD.</text>
</comment>
<dbReference type="GO" id="GO:0003677">
    <property type="term" value="F:DNA binding"/>
    <property type="evidence" value="ECO:0007669"/>
    <property type="project" value="UniProtKB-UniRule"/>
</dbReference>
<evidence type="ECO:0000256" key="1">
    <source>
        <dbReference type="ARBA" id="ARBA00004496"/>
    </source>
</evidence>
<feature type="active site" evidence="9">
    <location>
        <position position="249"/>
    </location>
</feature>
<evidence type="ECO:0000256" key="7">
    <source>
        <dbReference type="ARBA" id="ARBA00023172"/>
    </source>
</evidence>
<keyword evidence="8 9" id="KW-0131">Cell cycle</keyword>
<dbReference type="Gene3D" id="1.10.443.10">
    <property type="entry name" value="Intergrase catalytic core"/>
    <property type="match status" value="1"/>
</dbReference>
<dbReference type="SUPFAM" id="SSF47823">
    <property type="entry name" value="lambda integrase-like, N-terminal domain"/>
    <property type="match status" value="1"/>
</dbReference>
<evidence type="ECO:0000256" key="3">
    <source>
        <dbReference type="ARBA" id="ARBA00022618"/>
    </source>
</evidence>
<feature type="domain" description="Tyr recombinase" evidence="10">
    <location>
        <begin position="107"/>
        <end position="294"/>
    </location>
</feature>
<evidence type="ECO:0000256" key="8">
    <source>
        <dbReference type="ARBA" id="ARBA00023306"/>
    </source>
</evidence>
<dbReference type="InterPro" id="IPR002104">
    <property type="entry name" value="Integrase_catalytic"/>
</dbReference>
<dbReference type="Proteomes" id="UP000066480">
    <property type="component" value="Chromosome"/>
</dbReference>
<dbReference type="PROSITE" id="PS51898">
    <property type="entry name" value="TYR_RECOMBINASE"/>
    <property type="match status" value="1"/>
</dbReference>
<dbReference type="KEGG" id="lmoi:VV02_11920"/>
<evidence type="ECO:0000259" key="11">
    <source>
        <dbReference type="PROSITE" id="PS51900"/>
    </source>
</evidence>
<dbReference type="CDD" id="cd00798">
    <property type="entry name" value="INT_XerDC_C"/>
    <property type="match status" value="1"/>
</dbReference>
<feature type="active site" evidence="9">
    <location>
        <position position="246"/>
    </location>
</feature>
<evidence type="ECO:0000259" key="10">
    <source>
        <dbReference type="PROSITE" id="PS51898"/>
    </source>
</evidence>
<dbReference type="AlphaFoldDB" id="A0A0K1JIJ6"/>
<reference evidence="12 13" key="1">
    <citation type="submission" date="2015-03" db="EMBL/GenBank/DDBJ databases">
        <title>Luteipulveratus halotolerans sp. nov., a novel actinobacterium (Dermacoccaceae) from Sarawak, Malaysia.</title>
        <authorList>
            <person name="Juboi H."/>
            <person name="Basik A."/>
            <person name="Shamsul S.S."/>
            <person name="Arnold P."/>
            <person name="Schmitt E.K."/>
            <person name="Sanglier J.-J."/>
            <person name="Yeo T."/>
        </authorList>
    </citation>
    <scope>NUCLEOTIDE SEQUENCE [LARGE SCALE GENOMIC DNA]</scope>
    <source>
        <strain evidence="12 13">MN07-A0370</strain>
    </source>
</reference>
<dbReference type="InterPro" id="IPR023009">
    <property type="entry name" value="Tyrosine_recombinase_XerC/XerD"/>
</dbReference>
<comment type="function">
    <text evidence="9">Site-specific tyrosine recombinase, which acts by catalyzing the cutting and rejoining of the recombining DNA molecules. The XerC-XerD complex is essential to convert dimers of the bacterial chromosome into monomers to permit their segregation at cell division. It also contributes to the segregational stability of plasmids.</text>
</comment>
<comment type="similarity">
    <text evidence="9">Belongs to the 'phage' integrase family. XerC subfamily.</text>
</comment>
<keyword evidence="3 9" id="KW-0132">Cell division</keyword>
<dbReference type="OrthoDB" id="9801717at2"/>
<dbReference type="GO" id="GO:0009037">
    <property type="term" value="F:tyrosine-based site-specific recombinase activity"/>
    <property type="evidence" value="ECO:0007669"/>
    <property type="project" value="UniProtKB-UniRule"/>
</dbReference>
<keyword evidence="2 9" id="KW-0963">Cytoplasm</keyword>
<dbReference type="RefSeq" id="WP_052591736.1">
    <property type="nucleotide sequence ID" value="NZ_CP011112.1"/>
</dbReference>
<dbReference type="GO" id="GO:0005737">
    <property type="term" value="C:cytoplasm"/>
    <property type="evidence" value="ECO:0007669"/>
    <property type="project" value="UniProtKB-SubCell"/>
</dbReference>
<dbReference type="SUPFAM" id="SSF56349">
    <property type="entry name" value="DNA breaking-rejoining enzymes"/>
    <property type="match status" value="1"/>
</dbReference>
<dbReference type="InterPro" id="IPR011010">
    <property type="entry name" value="DNA_brk_join_enz"/>
</dbReference>
<organism evidence="12 13">
    <name type="scientific">Luteipulveratus mongoliensis</name>
    <dbReference type="NCBI Taxonomy" id="571913"/>
    <lineage>
        <taxon>Bacteria</taxon>
        <taxon>Bacillati</taxon>
        <taxon>Actinomycetota</taxon>
        <taxon>Actinomycetes</taxon>
        <taxon>Micrococcales</taxon>
        <taxon>Dermacoccaceae</taxon>
        <taxon>Luteipulveratus</taxon>
    </lineage>
</organism>
<dbReference type="PATRIC" id="fig|571913.6.peg.2429"/>
<dbReference type="PANTHER" id="PTHR30349:SF77">
    <property type="entry name" value="TYROSINE RECOMBINASE XERC"/>
    <property type="match status" value="1"/>
</dbReference>
<dbReference type="STRING" id="571913.VV02_11920"/>
<dbReference type="PANTHER" id="PTHR30349">
    <property type="entry name" value="PHAGE INTEGRASE-RELATED"/>
    <property type="match status" value="1"/>
</dbReference>
<sequence length="300" mass="33075">MDHAVLADFERHLRAERGLSEHTMRAYIGDVTALADFAADRELTSWQDITLADLRSWLAAMDGTGASRATLARRAAAARTFFRWTTRSGTTSQDPSLRLVAPRRSRALPGVLKQQDASALLDVAAVAADDDDPVHQRDRAVLELLYASGIRVSELTGLDVDAIDLRERTVRVIGKGDKERTVPFGIPAERALIVWLQQGRPRLATAQSGPAAFLGRRGRRLDPRQVREVVHRMLAHVADAPDLGPHGLRHSAATHLLEGGADLRQVQELLGHASMATTQIYTHVSVDRLRRSFRQAHPRA</sequence>
<proteinExistence type="inferred from homology"/>
<dbReference type="InterPro" id="IPR013762">
    <property type="entry name" value="Integrase-like_cat_sf"/>
</dbReference>
<dbReference type="PROSITE" id="PS51900">
    <property type="entry name" value="CB"/>
    <property type="match status" value="1"/>
</dbReference>
<evidence type="ECO:0000256" key="2">
    <source>
        <dbReference type="ARBA" id="ARBA00022490"/>
    </source>
</evidence>
<feature type="active site" evidence="9">
    <location>
        <position position="175"/>
    </location>
</feature>
<protein>
    <recommendedName>
        <fullName evidence="9">Tyrosine recombinase XerC</fullName>
    </recommendedName>
</protein>
<name>A0A0K1JIJ6_9MICO</name>
<dbReference type="Pfam" id="PF00589">
    <property type="entry name" value="Phage_integrase"/>
    <property type="match status" value="1"/>
</dbReference>
<dbReference type="HAMAP" id="MF_01808">
    <property type="entry name" value="Recomb_XerC_XerD"/>
    <property type="match status" value="1"/>
</dbReference>
<dbReference type="InterPro" id="IPR010998">
    <property type="entry name" value="Integrase_recombinase_N"/>
</dbReference>
<evidence type="ECO:0000256" key="9">
    <source>
        <dbReference type="HAMAP-Rule" id="MF_01808"/>
    </source>
</evidence>
<dbReference type="InterPro" id="IPR044068">
    <property type="entry name" value="CB"/>
</dbReference>